<dbReference type="PANTHER" id="PTHR35813:SF1">
    <property type="entry name" value="INNER MEMBRANE PROTEIN YBAN"/>
    <property type="match status" value="1"/>
</dbReference>
<dbReference type="InterPro" id="IPR007401">
    <property type="entry name" value="DUF454"/>
</dbReference>
<comment type="subcellular location">
    <subcellularLocation>
        <location evidence="1">Cell inner membrane</location>
        <topology evidence="1">Multi-pass membrane protein</topology>
    </subcellularLocation>
</comment>
<keyword evidence="2" id="KW-1133">Transmembrane helix</keyword>
<accession>A0A4R1J9H3</accession>
<evidence type="ECO:0000313" key="4">
    <source>
        <dbReference type="Proteomes" id="UP000295565"/>
    </source>
</evidence>
<protein>
    <recommendedName>
        <fullName evidence="1">Inner membrane protein</fullName>
    </recommendedName>
</protein>
<organism evidence="3 4">
    <name type="scientific">Celerinatantimonas diazotrophica</name>
    <dbReference type="NCBI Taxonomy" id="412034"/>
    <lineage>
        <taxon>Bacteria</taxon>
        <taxon>Pseudomonadati</taxon>
        <taxon>Pseudomonadota</taxon>
        <taxon>Gammaproteobacteria</taxon>
        <taxon>Celerinatantimonadaceae</taxon>
        <taxon>Celerinatantimonas</taxon>
    </lineage>
</organism>
<dbReference type="EMBL" id="SMGD01000015">
    <property type="protein sequence ID" value="TCK47074.1"/>
    <property type="molecule type" value="Genomic_DNA"/>
</dbReference>
<dbReference type="OrthoDB" id="9816293at2"/>
<sequence>MLRILLLCIGWLSLGLGVIGIVLPLLPTTPFVLLSCVCFSKASKRFESWLLNHRYFGAIITNWRQHRVIPSRAKWLASGMLIFSATTLIFVEMPWVGRVMTWCLLAGILLFILTRRSQIPQSE</sequence>
<dbReference type="Proteomes" id="UP000295565">
    <property type="component" value="Unassembled WGS sequence"/>
</dbReference>
<keyword evidence="2" id="KW-0812">Transmembrane</keyword>
<gene>
    <name evidence="3" type="ORF">EV690_2768</name>
</gene>
<name>A0A4R1J9H3_9GAMM</name>
<feature type="transmembrane region" description="Helical" evidence="2">
    <location>
        <begin position="95"/>
        <end position="113"/>
    </location>
</feature>
<keyword evidence="4" id="KW-1185">Reference proteome</keyword>
<dbReference type="RefSeq" id="WP_131913541.1">
    <property type="nucleotide sequence ID" value="NZ_OU594967.1"/>
</dbReference>
<evidence type="ECO:0000256" key="2">
    <source>
        <dbReference type="SAM" id="Phobius"/>
    </source>
</evidence>
<dbReference type="PIRSF" id="PIRSF016789">
    <property type="entry name" value="DUF454"/>
    <property type="match status" value="1"/>
</dbReference>
<evidence type="ECO:0000256" key="1">
    <source>
        <dbReference type="PIRNR" id="PIRNR016789"/>
    </source>
</evidence>
<dbReference type="Pfam" id="PF04304">
    <property type="entry name" value="DUF454"/>
    <property type="match status" value="1"/>
</dbReference>
<reference evidence="3 4" key="1">
    <citation type="submission" date="2019-03" db="EMBL/GenBank/DDBJ databases">
        <title>Genomic Encyclopedia of Type Strains, Phase IV (KMG-IV): sequencing the most valuable type-strain genomes for metagenomic binning, comparative biology and taxonomic classification.</title>
        <authorList>
            <person name="Goeker M."/>
        </authorList>
    </citation>
    <scope>NUCLEOTIDE SEQUENCE [LARGE SCALE GENOMIC DNA]</scope>
    <source>
        <strain evidence="3 4">DSM 18577</strain>
    </source>
</reference>
<keyword evidence="1 2" id="KW-0472">Membrane</keyword>
<dbReference type="PANTHER" id="PTHR35813">
    <property type="entry name" value="INNER MEMBRANE PROTEIN YBAN"/>
    <property type="match status" value="1"/>
</dbReference>
<keyword evidence="1" id="KW-1003">Cell membrane</keyword>
<proteinExistence type="predicted"/>
<dbReference type="AlphaFoldDB" id="A0A4R1J9H3"/>
<evidence type="ECO:0000313" key="3">
    <source>
        <dbReference type="EMBL" id="TCK47074.1"/>
    </source>
</evidence>
<dbReference type="GO" id="GO:0005886">
    <property type="term" value="C:plasma membrane"/>
    <property type="evidence" value="ECO:0007669"/>
    <property type="project" value="UniProtKB-SubCell"/>
</dbReference>
<comment type="caution">
    <text evidence="3">The sequence shown here is derived from an EMBL/GenBank/DDBJ whole genome shotgun (WGS) entry which is preliminary data.</text>
</comment>
<keyword evidence="1" id="KW-0997">Cell inner membrane</keyword>